<organism evidence="7 8">
    <name type="scientific">Digitaria exilis</name>
    <dbReference type="NCBI Taxonomy" id="1010633"/>
    <lineage>
        <taxon>Eukaryota</taxon>
        <taxon>Viridiplantae</taxon>
        <taxon>Streptophyta</taxon>
        <taxon>Embryophyta</taxon>
        <taxon>Tracheophyta</taxon>
        <taxon>Spermatophyta</taxon>
        <taxon>Magnoliopsida</taxon>
        <taxon>Liliopsida</taxon>
        <taxon>Poales</taxon>
        <taxon>Poaceae</taxon>
        <taxon>PACMAD clade</taxon>
        <taxon>Panicoideae</taxon>
        <taxon>Panicodae</taxon>
        <taxon>Paniceae</taxon>
        <taxon>Anthephorinae</taxon>
        <taxon>Digitaria</taxon>
    </lineage>
</organism>
<accession>A0A835C388</accession>
<dbReference type="EMBL" id="JACEFO010001762">
    <property type="protein sequence ID" value="KAF8707220.1"/>
    <property type="molecule type" value="Genomic_DNA"/>
</dbReference>
<evidence type="ECO:0000259" key="6">
    <source>
        <dbReference type="Pfam" id="PF23182"/>
    </source>
</evidence>
<dbReference type="PANTHER" id="PTHR24009:SF17">
    <property type="entry name" value="C3H1-TYPE DOMAIN-CONTAINING PROTEIN"/>
    <property type="match status" value="1"/>
</dbReference>
<keyword evidence="3" id="KW-0862">Zinc</keyword>
<dbReference type="GO" id="GO:0003723">
    <property type="term" value="F:RNA binding"/>
    <property type="evidence" value="ECO:0007669"/>
    <property type="project" value="UniProtKB-KW"/>
</dbReference>
<dbReference type="GO" id="GO:0008270">
    <property type="term" value="F:zinc ion binding"/>
    <property type="evidence" value="ECO:0007669"/>
    <property type="project" value="UniProtKB-KW"/>
</dbReference>
<evidence type="ECO:0000256" key="1">
    <source>
        <dbReference type="ARBA" id="ARBA00022723"/>
    </source>
</evidence>
<evidence type="ECO:0000256" key="3">
    <source>
        <dbReference type="ARBA" id="ARBA00022833"/>
    </source>
</evidence>
<dbReference type="Proteomes" id="UP000636709">
    <property type="component" value="Unassembled WGS sequence"/>
</dbReference>
<evidence type="ECO:0000256" key="2">
    <source>
        <dbReference type="ARBA" id="ARBA00022771"/>
    </source>
</evidence>
<feature type="domain" description="AtC3H46-like PABC-like" evidence="6">
    <location>
        <begin position="37"/>
        <end position="98"/>
    </location>
</feature>
<reference evidence="7" key="1">
    <citation type="submission" date="2020-07" db="EMBL/GenBank/DDBJ databases">
        <title>Genome sequence and genetic diversity analysis of an under-domesticated orphan crop, white fonio (Digitaria exilis).</title>
        <authorList>
            <person name="Bennetzen J.L."/>
            <person name="Chen S."/>
            <person name="Ma X."/>
            <person name="Wang X."/>
            <person name="Yssel A.E.J."/>
            <person name="Chaluvadi S.R."/>
            <person name="Johnson M."/>
            <person name="Gangashetty P."/>
            <person name="Hamidou F."/>
            <person name="Sanogo M.D."/>
            <person name="Zwaenepoel A."/>
            <person name="Wallace J."/>
            <person name="Van De Peer Y."/>
            <person name="Van Deynze A."/>
        </authorList>
    </citation>
    <scope>NUCLEOTIDE SEQUENCE</scope>
    <source>
        <tissue evidence="7">Leaves</tissue>
    </source>
</reference>
<evidence type="ECO:0000256" key="5">
    <source>
        <dbReference type="ARBA" id="ARBA00023125"/>
    </source>
</evidence>
<comment type="caution">
    <text evidence="7">The sequence shown here is derived from an EMBL/GenBank/DDBJ whole genome shotgun (WGS) entry which is preliminary data.</text>
</comment>
<dbReference type="PANTHER" id="PTHR24009">
    <property type="entry name" value="RNA-BINDING (RRM/RBD/RNP MOTIFS)"/>
    <property type="match status" value="1"/>
</dbReference>
<evidence type="ECO:0000313" key="8">
    <source>
        <dbReference type="Proteomes" id="UP000636709"/>
    </source>
</evidence>
<dbReference type="Pfam" id="PF23182">
    <property type="entry name" value="PABC_AtC3H46"/>
    <property type="match status" value="1"/>
</dbReference>
<sequence>MLLFTSLPSLSSIDLPPKPPPNKNGHAAPLLAVVITMDVWEATKLVFDRVYTLDPANASKIMGHLLIQENSEKELIRLAFGPDHLLHSFITTARANLATKLVSLPSPMHDPLLTGLSWGLQRPRGGTTGSRLFAVSLALSAKRLILSAKALPRAGSRQI</sequence>
<keyword evidence="1" id="KW-0479">Metal-binding</keyword>
<gene>
    <name evidence="7" type="ORF">HU200_030471</name>
</gene>
<dbReference type="OrthoDB" id="670110at2759"/>
<proteinExistence type="predicted"/>
<dbReference type="GO" id="GO:0003677">
    <property type="term" value="F:DNA binding"/>
    <property type="evidence" value="ECO:0007669"/>
    <property type="project" value="UniProtKB-KW"/>
</dbReference>
<keyword evidence="4" id="KW-0694">RNA-binding</keyword>
<evidence type="ECO:0000256" key="4">
    <source>
        <dbReference type="ARBA" id="ARBA00022884"/>
    </source>
</evidence>
<protein>
    <recommendedName>
        <fullName evidence="6">AtC3H46-like PABC-like domain-containing protein</fullName>
    </recommendedName>
</protein>
<name>A0A835C388_9POAL</name>
<dbReference type="InterPro" id="IPR056276">
    <property type="entry name" value="AtC3H46-like_PABC-like"/>
</dbReference>
<dbReference type="AlphaFoldDB" id="A0A835C388"/>
<keyword evidence="2" id="KW-0863">Zinc-finger</keyword>
<keyword evidence="5" id="KW-0238">DNA-binding</keyword>
<evidence type="ECO:0000313" key="7">
    <source>
        <dbReference type="EMBL" id="KAF8707220.1"/>
    </source>
</evidence>
<keyword evidence="8" id="KW-1185">Reference proteome</keyword>